<dbReference type="Gene3D" id="1.20.890.100">
    <property type="match status" value="1"/>
</dbReference>
<organism evidence="4 5">
    <name type="scientific">Bacillus carboniphilus</name>
    <dbReference type="NCBI Taxonomy" id="86663"/>
    <lineage>
        <taxon>Bacteria</taxon>
        <taxon>Bacillati</taxon>
        <taxon>Bacillota</taxon>
        <taxon>Bacilli</taxon>
        <taxon>Bacillales</taxon>
        <taxon>Bacillaceae</taxon>
        <taxon>Bacillus</taxon>
    </lineage>
</organism>
<evidence type="ECO:0000259" key="3">
    <source>
        <dbReference type="PROSITE" id="PS51372"/>
    </source>
</evidence>
<sequence>MKKETAVVNENVIVKKVLNNNVIIAEHQLLSEVVLIGKGIGFGKKKDDLIADEAIEKMFVLKNKQQQEQYKLLLPFVDEEMIEVIYDIITYISVKMSLPLNDHIHISLTDHISFAIKRLQKGMDIKNPFLKETKLLYPKEYEVATDVVELLNERLNIYLPEGEIGFIALHIHSATSNTTISEINQFSQLINKLIVVIEDSMGISIDRNSIHYSRLIRHLRYTIDRVKNGETVEEPKKLKSLLKEEYPLCYNTAWKMVKVLEKSLQLNVFDAEVVYLTMHLYRINNKTL</sequence>
<dbReference type="PROSITE" id="PS00654">
    <property type="entry name" value="PRD_1"/>
    <property type="match status" value="1"/>
</dbReference>
<accession>A0ABY9JXK4</accession>
<dbReference type="InterPro" id="IPR011608">
    <property type="entry name" value="PRD"/>
</dbReference>
<keyword evidence="5" id="KW-1185">Reference proteome</keyword>
<feature type="domain" description="PRD" evidence="3">
    <location>
        <begin position="182"/>
        <end position="288"/>
    </location>
</feature>
<dbReference type="InterPro" id="IPR050661">
    <property type="entry name" value="BglG_antiterminators"/>
</dbReference>
<dbReference type="InterPro" id="IPR036634">
    <property type="entry name" value="PRD_sf"/>
</dbReference>
<dbReference type="InterPro" id="IPR004341">
    <property type="entry name" value="CAT_RNA-bd_dom"/>
</dbReference>
<feature type="domain" description="PRD" evidence="3">
    <location>
        <begin position="76"/>
        <end position="181"/>
    </location>
</feature>
<protein>
    <submittedName>
        <fullName evidence="4">Transcription antiterminator</fullName>
    </submittedName>
</protein>
<dbReference type="Proteomes" id="UP001197974">
    <property type="component" value="Chromosome"/>
</dbReference>
<dbReference type="PROSITE" id="PS51372">
    <property type="entry name" value="PRD_2"/>
    <property type="match status" value="2"/>
</dbReference>
<gene>
    <name evidence="4" type="ORF">LC087_02910</name>
</gene>
<dbReference type="RefSeq" id="WP_264189799.1">
    <property type="nucleotide sequence ID" value="NZ_CP129013.1"/>
</dbReference>
<dbReference type="Gene3D" id="1.10.1790.10">
    <property type="entry name" value="PRD domain"/>
    <property type="match status" value="1"/>
</dbReference>
<dbReference type="InterPro" id="IPR001550">
    <property type="entry name" value="Transcrpt_antitermin_CS"/>
</dbReference>
<dbReference type="Gene3D" id="2.30.24.10">
    <property type="entry name" value="CAT RNA-binding domain"/>
    <property type="match status" value="1"/>
</dbReference>
<dbReference type="NCBIfam" id="NF047357">
    <property type="entry name" value="antiterm_GlcT"/>
    <property type="match status" value="1"/>
</dbReference>
<comment type="similarity">
    <text evidence="1">Belongs to the transcriptional antiterminator BglG family. GlcT subfamily.</text>
</comment>
<evidence type="ECO:0000256" key="2">
    <source>
        <dbReference type="ARBA" id="ARBA00022737"/>
    </source>
</evidence>
<evidence type="ECO:0000313" key="5">
    <source>
        <dbReference type="Proteomes" id="UP001197974"/>
    </source>
</evidence>
<dbReference type="SMART" id="SM01061">
    <property type="entry name" value="CAT_RBD"/>
    <property type="match status" value="1"/>
</dbReference>
<keyword evidence="2" id="KW-0677">Repeat</keyword>
<evidence type="ECO:0000313" key="4">
    <source>
        <dbReference type="EMBL" id="WLR43170.1"/>
    </source>
</evidence>
<dbReference type="SUPFAM" id="SSF63520">
    <property type="entry name" value="PTS-regulatory domain, PRD"/>
    <property type="match status" value="2"/>
</dbReference>
<name>A0ABY9JXK4_9BACI</name>
<reference evidence="4 5" key="1">
    <citation type="submission" date="2023-06" db="EMBL/GenBank/DDBJ databases">
        <title>Five Gram-positive bacteria isolated from mangrove sediments in Shenzhen, Guangdong, China.</title>
        <authorList>
            <person name="Yu S."/>
            <person name="Zheng W."/>
            <person name="Huang Y."/>
        </authorList>
    </citation>
    <scope>NUCLEOTIDE SEQUENCE [LARGE SCALE GENOMIC DNA]</scope>
    <source>
        <strain evidence="4 5">SaN35-3</strain>
    </source>
</reference>
<proteinExistence type="inferred from homology"/>
<dbReference type="EMBL" id="CP129013">
    <property type="protein sequence ID" value="WLR43170.1"/>
    <property type="molecule type" value="Genomic_DNA"/>
</dbReference>
<dbReference type="PANTHER" id="PTHR30185">
    <property type="entry name" value="CRYPTIC BETA-GLUCOSIDE BGL OPERON ANTITERMINATOR"/>
    <property type="match status" value="1"/>
</dbReference>
<dbReference type="SUPFAM" id="SSF50151">
    <property type="entry name" value="SacY-like RNA-binding domain"/>
    <property type="match status" value="1"/>
</dbReference>
<dbReference type="PANTHER" id="PTHR30185:SF16">
    <property type="entry name" value="PROTEIN GLCT"/>
    <property type="match status" value="1"/>
</dbReference>
<dbReference type="Gene3D" id="1.20.58.1950">
    <property type="match status" value="1"/>
</dbReference>
<dbReference type="Pfam" id="PF03123">
    <property type="entry name" value="CAT_RBD"/>
    <property type="match status" value="1"/>
</dbReference>
<evidence type="ECO:0000256" key="1">
    <source>
        <dbReference type="ARBA" id="ARBA00009115"/>
    </source>
</evidence>
<dbReference type="InterPro" id="IPR036650">
    <property type="entry name" value="CAT_RNA-bd_dom_sf"/>
</dbReference>
<dbReference type="Pfam" id="PF00874">
    <property type="entry name" value="PRD"/>
    <property type="match status" value="2"/>
</dbReference>